<keyword evidence="1 2" id="KW-0238">DNA-binding</keyword>
<dbReference type="SUPFAM" id="SSF48498">
    <property type="entry name" value="Tetracyclin repressor-like, C-terminal domain"/>
    <property type="match status" value="1"/>
</dbReference>
<dbReference type="PROSITE" id="PS50977">
    <property type="entry name" value="HTH_TETR_2"/>
    <property type="match status" value="1"/>
</dbReference>
<dbReference type="Pfam" id="PF00440">
    <property type="entry name" value="TetR_N"/>
    <property type="match status" value="1"/>
</dbReference>
<reference evidence="4 5" key="1">
    <citation type="submission" date="2022-03" db="EMBL/GenBank/DDBJ databases">
        <title>Pseudonocardia alaer sp. nov., a novel actinomycete isolated from reed forest soil.</title>
        <authorList>
            <person name="Wang L."/>
        </authorList>
    </citation>
    <scope>NUCLEOTIDE SEQUENCE [LARGE SCALE GENOMIC DNA]</scope>
    <source>
        <strain evidence="4 5">Y-16303</strain>
    </source>
</reference>
<feature type="DNA-binding region" description="H-T-H motif" evidence="2">
    <location>
        <begin position="48"/>
        <end position="67"/>
    </location>
</feature>
<evidence type="ECO:0000259" key="3">
    <source>
        <dbReference type="PROSITE" id="PS50977"/>
    </source>
</evidence>
<evidence type="ECO:0000256" key="2">
    <source>
        <dbReference type="PROSITE-ProRule" id="PRU00335"/>
    </source>
</evidence>
<dbReference type="InterPro" id="IPR036271">
    <property type="entry name" value="Tet_transcr_reg_TetR-rel_C_sf"/>
</dbReference>
<proteinExistence type="predicted"/>
<evidence type="ECO:0000313" key="4">
    <source>
        <dbReference type="EMBL" id="MCH6170833.1"/>
    </source>
</evidence>
<dbReference type="Proteomes" id="UP001299970">
    <property type="component" value="Unassembled WGS sequence"/>
</dbReference>
<evidence type="ECO:0000256" key="1">
    <source>
        <dbReference type="ARBA" id="ARBA00023125"/>
    </source>
</evidence>
<accession>A0ABS9TQY7</accession>
<dbReference type="InterPro" id="IPR009057">
    <property type="entry name" value="Homeodomain-like_sf"/>
</dbReference>
<dbReference type="Gene3D" id="1.10.357.10">
    <property type="entry name" value="Tetracycline Repressor, domain 2"/>
    <property type="match status" value="1"/>
</dbReference>
<dbReference type="Gene3D" id="1.10.10.60">
    <property type="entry name" value="Homeodomain-like"/>
    <property type="match status" value="1"/>
</dbReference>
<dbReference type="InterPro" id="IPR001647">
    <property type="entry name" value="HTH_TetR"/>
</dbReference>
<name>A0ABS9TQY7_9PSEU</name>
<evidence type="ECO:0000313" key="5">
    <source>
        <dbReference type="Proteomes" id="UP001299970"/>
    </source>
</evidence>
<sequence>METLMNMIGRGAQRRRSRAPRPSGADREKAIVSTLRALLDHKNIYDISIGDLVQAAGITRQGFYFYFASKEAALVSLFGQVLDEVVEDYKARIDQLESDDPVVVWRNSIGVPLATILRNRNVFLAANQMREASPEIRRVWDGMIEYWVDRAARRIRAEQQRGAAPSDISPEELAMSLNLMNERATLAVCANSGPRHDASELTEALLRVWIRSIYLTTRPVFFSECPPA</sequence>
<protein>
    <submittedName>
        <fullName evidence="4">TetR/AcrR family transcriptional regulator</fullName>
    </submittedName>
</protein>
<comment type="caution">
    <text evidence="4">The sequence shown here is derived from an EMBL/GenBank/DDBJ whole genome shotgun (WGS) entry which is preliminary data.</text>
</comment>
<feature type="domain" description="HTH tetR-type" evidence="3">
    <location>
        <begin position="25"/>
        <end position="85"/>
    </location>
</feature>
<dbReference type="SUPFAM" id="SSF46689">
    <property type="entry name" value="Homeodomain-like"/>
    <property type="match status" value="1"/>
</dbReference>
<dbReference type="PANTHER" id="PTHR30055:SF184">
    <property type="entry name" value="HTH-TYPE TRANSCRIPTIONAL REGULATOR ETHR"/>
    <property type="match status" value="1"/>
</dbReference>
<dbReference type="RefSeq" id="WP_241041642.1">
    <property type="nucleotide sequence ID" value="NZ_BAAAJF010000017.1"/>
</dbReference>
<dbReference type="PANTHER" id="PTHR30055">
    <property type="entry name" value="HTH-TYPE TRANSCRIPTIONAL REGULATOR RUTR"/>
    <property type="match status" value="1"/>
</dbReference>
<dbReference type="Pfam" id="PF21313">
    <property type="entry name" value="EthR_C"/>
    <property type="match status" value="1"/>
</dbReference>
<keyword evidence="5" id="KW-1185">Reference proteome</keyword>
<dbReference type="EMBL" id="JAKXMK010000037">
    <property type="protein sequence ID" value="MCH6170833.1"/>
    <property type="molecule type" value="Genomic_DNA"/>
</dbReference>
<dbReference type="InterPro" id="IPR049397">
    <property type="entry name" value="EthR_C"/>
</dbReference>
<gene>
    <name evidence="4" type="ORF">MMF94_34460</name>
</gene>
<organism evidence="4 5">
    <name type="scientific">Pseudonocardia alaniniphila</name>
    <dbReference type="NCBI Taxonomy" id="75291"/>
    <lineage>
        <taxon>Bacteria</taxon>
        <taxon>Bacillati</taxon>
        <taxon>Actinomycetota</taxon>
        <taxon>Actinomycetes</taxon>
        <taxon>Pseudonocardiales</taxon>
        <taxon>Pseudonocardiaceae</taxon>
        <taxon>Pseudonocardia</taxon>
    </lineage>
</organism>
<dbReference type="InterPro" id="IPR050109">
    <property type="entry name" value="HTH-type_TetR-like_transc_reg"/>
</dbReference>